<proteinExistence type="inferred from homology"/>
<dbReference type="Pfam" id="PF02104">
    <property type="entry name" value="SURF1"/>
    <property type="match status" value="1"/>
</dbReference>
<keyword evidence="4 6" id="KW-1133">Transmembrane helix</keyword>
<dbReference type="STRING" id="597456.A0A0L7R3E9"/>
<name>A0A0L7R3E9_9HYME</name>
<dbReference type="InterPro" id="IPR045214">
    <property type="entry name" value="Surf1/Surf4"/>
</dbReference>
<evidence type="ECO:0000256" key="1">
    <source>
        <dbReference type="ARBA" id="ARBA00004370"/>
    </source>
</evidence>
<comment type="similarity">
    <text evidence="2 6">Belongs to the SURF1 family.</text>
</comment>
<keyword evidence="6" id="KW-0496">Mitochondrion</keyword>
<evidence type="ECO:0000313" key="8">
    <source>
        <dbReference type="Proteomes" id="UP000053825"/>
    </source>
</evidence>
<keyword evidence="8" id="KW-1185">Reference proteome</keyword>
<dbReference type="PANTHER" id="PTHR23427:SF2">
    <property type="entry name" value="SURFEIT LOCUS PROTEIN 1"/>
    <property type="match status" value="1"/>
</dbReference>
<keyword evidence="5 6" id="KW-0472">Membrane</keyword>
<dbReference type="PROSITE" id="PS50895">
    <property type="entry name" value="SURF1"/>
    <property type="match status" value="1"/>
</dbReference>
<evidence type="ECO:0000256" key="2">
    <source>
        <dbReference type="ARBA" id="ARBA00007165"/>
    </source>
</evidence>
<dbReference type="CDD" id="cd06662">
    <property type="entry name" value="SURF1"/>
    <property type="match status" value="1"/>
</dbReference>
<comment type="subcellular location">
    <subcellularLocation>
        <location evidence="1">Membrane</location>
    </subcellularLocation>
    <subcellularLocation>
        <location evidence="6">Mitochondrion inner membrane</location>
        <topology evidence="6">Multi-pass membrane protein</topology>
    </subcellularLocation>
</comment>
<dbReference type="GO" id="GO:0005743">
    <property type="term" value="C:mitochondrial inner membrane"/>
    <property type="evidence" value="ECO:0007669"/>
    <property type="project" value="UniProtKB-SubCell"/>
</dbReference>
<evidence type="ECO:0000256" key="5">
    <source>
        <dbReference type="ARBA" id="ARBA00023136"/>
    </source>
</evidence>
<comment type="function">
    <text evidence="6">Probably involved in the biogenesis of the COX complex.</text>
</comment>
<dbReference type="Proteomes" id="UP000053825">
    <property type="component" value="Unassembled WGS sequence"/>
</dbReference>
<dbReference type="PANTHER" id="PTHR23427">
    <property type="entry name" value="SURFEIT LOCUS PROTEIN"/>
    <property type="match status" value="1"/>
</dbReference>
<evidence type="ECO:0000313" key="7">
    <source>
        <dbReference type="EMBL" id="KOC65353.1"/>
    </source>
</evidence>
<keyword evidence="3 6" id="KW-0812">Transmembrane</keyword>
<sequence length="306" mass="35944">MKSAIRRFFIKVKNPFNINIVQFLRKENYSQSSCNATNIKKQSSDVFKPNRFISENKYEDSKKINFTGYTLLGIPIAAFMLGTWQVHRYQWKLNLIEKLNSHINHEPIELPENLEALESKEYYPIKVRGEFIYEKEFIVGYRGLIVDGKSADNTLIGIPNAKMGFHIITPFKLANQDLTILVNRGWIPRFHKNPVKRQKNQIQGQTEIVGILRLNENRPPFVPKNRPHADTWYYRDVYAMAEKVDASPIYIELKSNNHLQEYPKANQTRVELRNEHLSYILTWYCLSAATGYMWFKKFIRGIPLIL</sequence>
<dbReference type="InterPro" id="IPR002994">
    <property type="entry name" value="Surf1/Shy1"/>
</dbReference>
<dbReference type="OrthoDB" id="10040024at2759"/>
<evidence type="ECO:0000256" key="3">
    <source>
        <dbReference type="ARBA" id="ARBA00022692"/>
    </source>
</evidence>
<organism evidence="7 8">
    <name type="scientific">Habropoda laboriosa</name>
    <dbReference type="NCBI Taxonomy" id="597456"/>
    <lineage>
        <taxon>Eukaryota</taxon>
        <taxon>Metazoa</taxon>
        <taxon>Ecdysozoa</taxon>
        <taxon>Arthropoda</taxon>
        <taxon>Hexapoda</taxon>
        <taxon>Insecta</taxon>
        <taxon>Pterygota</taxon>
        <taxon>Neoptera</taxon>
        <taxon>Endopterygota</taxon>
        <taxon>Hymenoptera</taxon>
        <taxon>Apocrita</taxon>
        <taxon>Aculeata</taxon>
        <taxon>Apoidea</taxon>
        <taxon>Anthophila</taxon>
        <taxon>Apidae</taxon>
        <taxon>Habropoda</taxon>
    </lineage>
</organism>
<reference evidence="7 8" key="1">
    <citation type="submission" date="2015-07" db="EMBL/GenBank/DDBJ databases">
        <title>The genome of Habropoda laboriosa.</title>
        <authorList>
            <person name="Pan H."/>
            <person name="Kapheim K."/>
        </authorList>
    </citation>
    <scope>NUCLEOTIDE SEQUENCE [LARGE SCALE GENOMIC DNA]</scope>
    <source>
        <strain evidence="7">0110345459</strain>
    </source>
</reference>
<dbReference type="GO" id="GO:0033617">
    <property type="term" value="P:mitochondrial respiratory chain complex IV assembly"/>
    <property type="evidence" value="ECO:0007669"/>
    <property type="project" value="TreeGrafter"/>
</dbReference>
<accession>A0A0L7R3E9</accession>
<keyword evidence="6" id="KW-0999">Mitochondrion inner membrane</keyword>
<evidence type="ECO:0000256" key="6">
    <source>
        <dbReference type="RuleBase" id="RU363076"/>
    </source>
</evidence>
<gene>
    <name evidence="7" type="ORF">WH47_09932</name>
</gene>
<comment type="caution">
    <text evidence="6">Lacks conserved residue(s) required for the propagation of feature annotation.</text>
</comment>
<evidence type="ECO:0000256" key="4">
    <source>
        <dbReference type="ARBA" id="ARBA00022989"/>
    </source>
</evidence>
<protein>
    <recommendedName>
        <fullName evidence="6">SURF1-like protein</fullName>
    </recommendedName>
</protein>
<dbReference type="AlphaFoldDB" id="A0A0L7R3E9"/>
<dbReference type="EMBL" id="KQ414663">
    <property type="protein sequence ID" value="KOC65353.1"/>
    <property type="molecule type" value="Genomic_DNA"/>
</dbReference>
<feature type="transmembrane region" description="Helical" evidence="6">
    <location>
        <begin position="66"/>
        <end position="84"/>
    </location>
</feature>